<evidence type="ECO:0000256" key="9">
    <source>
        <dbReference type="PIRNR" id="PIRNR000641"/>
    </source>
</evidence>
<comment type="catalytic activity">
    <reaction evidence="9">
        <text>L-threonyl-[protein] + ATP = O-phospho-L-threonyl-[protein] + ADP + H(+)</text>
        <dbReference type="Rhea" id="RHEA:46608"/>
        <dbReference type="Rhea" id="RHEA-COMP:11060"/>
        <dbReference type="Rhea" id="RHEA-COMP:11605"/>
        <dbReference type="ChEBI" id="CHEBI:15378"/>
        <dbReference type="ChEBI" id="CHEBI:30013"/>
        <dbReference type="ChEBI" id="CHEBI:30616"/>
        <dbReference type="ChEBI" id="CHEBI:61977"/>
        <dbReference type="ChEBI" id="CHEBI:456216"/>
        <dbReference type="EC" id="2.7.11.1"/>
    </reaction>
</comment>
<comment type="similarity">
    <text evidence="9">Belongs to the protein kinase superfamily. Ser/Thr protein kinase family.</text>
</comment>
<keyword evidence="12" id="KW-1133">Transmembrane helix</keyword>
<dbReference type="InterPro" id="IPR024171">
    <property type="entry name" value="SRK-like_kinase"/>
</dbReference>
<dbReference type="InterPro" id="IPR008271">
    <property type="entry name" value="Ser/Thr_kinase_AS"/>
</dbReference>
<dbReference type="Gene3D" id="3.50.4.10">
    <property type="entry name" value="Hepatocyte Growth Factor"/>
    <property type="match status" value="1"/>
</dbReference>
<dbReference type="InterPro" id="IPR000858">
    <property type="entry name" value="S_locus_glycoprot_dom"/>
</dbReference>
<dbReference type="SUPFAM" id="SSF51110">
    <property type="entry name" value="alpha-D-mannose-specific plant lectins"/>
    <property type="match status" value="1"/>
</dbReference>
<dbReference type="EMBL" id="JACEIK010001382">
    <property type="protein sequence ID" value="MCD7468922.1"/>
    <property type="molecule type" value="Genomic_DNA"/>
</dbReference>
<dbReference type="PROSITE" id="PS50927">
    <property type="entry name" value="BULB_LECTIN"/>
    <property type="match status" value="1"/>
</dbReference>
<dbReference type="SMART" id="SM00108">
    <property type="entry name" value="B_lectin"/>
    <property type="match status" value="1"/>
</dbReference>
<protein>
    <recommendedName>
        <fullName evidence="9">Receptor-like serine/threonine-protein kinase</fullName>
        <ecNumber evidence="9">2.7.11.1</ecNumber>
    </recommendedName>
</protein>
<dbReference type="InterPro" id="IPR001245">
    <property type="entry name" value="Ser-Thr/Tyr_kinase_cat_dom"/>
</dbReference>
<evidence type="ECO:0000256" key="5">
    <source>
        <dbReference type="ARBA" id="ARBA00022777"/>
    </source>
</evidence>
<dbReference type="InterPro" id="IPR036426">
    <property type="entry name" value="Bulb-type_lectin_dom_sf"/>
</dbReference>
<dbReference type="InterPro" id="IPR003609">
    <property type="entry name" value="Pan_app"/>
</dbReference>
<evidence type="ECO:0000256" key="8">
    <source>
        <dbReference type="ARBA" id="ARBA00023180"/>
    </source>
</evidence>
<evidence type="ECO:0000256" key="10">
    <source>
        <dbReference type="PROSITE-ProRule" id="PRU10141"/>
    </source>
</evidence>
<name>A0ABS8TBU0_DATST</name>
<evidence type="ECO:0000256" key="12">
    <source>
        <dbReference type="SAM" id="Phobius"/>
    </source>
</evidence>
<dbReference type="PANTHER" id="PTHR32444:SF171">
    <property type="entry name" value="RECEPTOR-LIKE SERINE_THREONINE-PROTEIN KINASE"/>
    <property type="match status" value="1"/>
</dbReference>
<dbReference type="InterPro" id="IPR000719">
    <property type="entry name" value="Prot_kinase_dom"/>
</dbReference>
<dbReference type="CDD" id="cd01098">
    <property type="entry name" value="PAN_AP_plant"/>
    <property type="match status" value="1"/>
</dbReference>
<keyword evidence="4 9" id="KW-0547">Nucleotide-binding</keyword>
<dbReference type="CDD" id="cd14066">
    <property type="entry name" value="STKc_IRAK"/>
    <property type="match status" value="1"/>
</dbReference>
<dbReference type="EC" id="2.7.11.1" evidence="9"/>
<dbReference type="CDD" id="cd00028">
    <property type="entry name" value="B_lectin"/>
    <property type="match status" value="1"/>
</dbReference>
<comment type="caution">
    <text evidence="16">The sequence shown here is derived from an EMBL/GenBank/DDBJ whole genome shotgun (WGS) entry which is preliminary data.</text>
</comment>
<dbReference type="PROSITE" id="PS00108">
    <property type="entry name" value="PROTEIN_KINASE_ST"/>
    <property type="match status" value="1"/>
</dbReference>
<dbReference type="PANTHER" id="PTHR32444">
    <property type="entry name" value="BULB-TYPE LECTIN DOMAIN-CONTAINING PROTEIN"/>
    <property type="match status" value="1"/>
</dbReference>
<evidence type="ECO:0000256" key="7">
    <source>
        <dbReference type="ARBA" id="ARBA00023157"/>
    </source>
</evidence>
<evidence type="ECO:0000256" key="3">
    <source>
        <dbReference type="ARBA" id="ARBA00022729"/>
    </source>
</evidence>
<keyword evidence="8" id="KW-0325">Glycoprotein</keyword>
<dbReference type="InterPro" id="IPR001480">
    <property type="entry name" value="Bulb-type_lectin_dom"/>
</dbReference>
<dbReference type="Gene3D" id="1.10.510.10">
    <property type="entry name" value="Transferase(Phosphotransferase) domain 1"/>
    <property type="match status" value="1"/>
</dbReference>
<dbReference type="SMART" id="SM00473">
    <property type="entry name" value="PAN_AP"/>
    <property type="match status" value="1"/>
</dbReference>
<dbReference type="Pfam" id="PF08276">
    <property type="entry name" value="PAN_2"/>
    <property type="match status" value="1"/>
</dbReference>
<evidence type="ECO:0000259" key="15">
    <source>
        <dbReference type="PROSITE" id="PS50948"/>
    </source>
</evidence>
<dbReference type="SMART" id="SM00220">
    <property type="entry name" value="S_TKc"/>
    <property type="match status" value="1"/>
</dbReference>
<keyword evidence="1 9" id="KW-0723">Serine/threonine-protein kinase</keyword>
<dbReference type="Proteomes" id="UP000823775">
    <property type="component" value="Unassembled WGS sequence"/>
</dbReference>
<feature type="domain" description="Apple" evidence="15">
    <location>
        <begin position="350"/>
        <end position="431"/>
    </location>
</feature>
<feature type="domain" description="Protein kinase" evidence="13">
    <location>
        <begin position="521"/>
        <end position="797"/>
    </location>
</feature>
<organism evidence="16 17">
    <name type="scientific">Datura stramonium</name>
    <name type="common">Jimsonweed</name>
    <name type="synonym">Common thornapple</name>
    <dbReference type="NCBI Taxonomy" id="4076"/>
    <lineage>
        <taxon>Eukaryota</taxon>
        <taxon>Viridiplantae</taxon>
        <taxon>Streptophyta</taxon>
        <taxon>Embryophyta</taxon>
        <taxon>Tracheophyta</taxon>
        <taxon>Spermatophyta</taxon>
        <taxon>Magnoliopsida</taxon>
        <taxon>eudicotyledons</taxon>
        <taxon>Gunneridae</taxon>
        <taxon>Pentapetalae</taxon>
        <taxon>asterids</taxon>
        <taxon>lamiids</taxon>
        <taxon>Solanales</taxon>
        <taxon>Solanaceae</taxon>
        <taxon>Solanoideae</taxon>
        <taxon>Datureae</taxon>
        <taxon>Datura</taxon>
    </lineage>
</organism>
<keyword evidence="2 9" id="KW-0808">Transferase</keyword>
<keyword evidence="12" id="KW-0812">Transmembrane</keyword>
<evidence type="ECO:0000313" key="16">
    <source>
        <dbReference type="EMBL" id="MCD7468922.1"/>
    </source>
</evidence>
<evidence type="ECO:0000256" key="11">
    <source>
        <dbReference type="SAM" id="MobiDB-lite"/>
    </source>
</evidence>
<feature type="binding site" evidence="10">
    <location>
        <position position="548"/>
    </location>
    <ligand>
        <name>ATP</name>
        <dbReference type="ChEBI" id="CHEBI:30616"/>
    </ligand>
</feature>
<sequence>MLHLQILDLKACKALLRESFYLSFLLSIHLCFGATDTITTTHFLRDGDANIASTGGTFEMGFFSPGNSENRYVGMWYKNISVRTVVWVANREAPLTGGSGILKVMKPGLLVLLNGTNNVVWSTNTSRSVQNPVAQLLDSGNLVVKEAGDKNNGNFLWQSFDHPTDTLLAGMKLGRNFVTGREVYLSSWKSEEDPAPGDSTYHCDTSGYPQNILKKGSDVVYRSGPWNGRSFSGTQNSREGPFYTFGVFSSKTEVYFGYKLTSSVLVRLTLSHNGVLQVWTWGDGNMGWVPFLLIPADNCDMYKLCGAYGSCKSQYSPVCGCLDKFVPNNSDAWKKTDWSGGCVRRTELNCLKGDVFLKYSHIKLPDTRNSWSNVTMTLEECKNICSKNCSCMAYSNSDILNGGSGCLLWFEDLLDIRQGPNGGQDIYIRMAASESDNLEQSDGKKGKVLFWTLPLSVGLILVFLSLLIYHRRRKKALELKNKGRSGCCGKYKMNYNSGNCAEEFEVPLFDLSTIAKATNNFSIDRQIGEGGFGTVYKGTLEGQEIAVKRLSRTSTQGENEFKNEVVYIAKLQHRNLVKILGCCIEGEEKMLIYEYLSNGSLDSFIFDDAQSKVLDWHKRFHITNGIARGLMYLHEDSQLRIIHRDLKANNILLDKDMNPKISDFGIAKICEEDGIGAKTNRVVGTYGYLSPEYALHGKYSIKSDVFSFGILILEIVSGKSNRRFSHPDHNLNLLGHAWKLYKEGRSTELLDEYLGDSCSTPEVERSIHVGLLCVQQCPEDRPSMSSAVMMLNNEGVLPQAKRPGFYIEKDAPDGELSSSHTETPITILVAR</sequence>
<feature type="region of interest" description="Disordered" evidence="11">
    <location>
        <begin position="811"/>
        <end position="831"/>
    </location>
</feature>
<proteinExistence type="inferred from homology"/>
<dbReference type="InterPro" id="IPR011009">
    <property type="entry name" value="Kinase-like_dom_sf"/>
</dbReference>
<dbReference type="PROSITE" id="PS50948">
    <property type="entry name" value="PAN"/>
    <property type="match status" value="1"/>
</dbReference>
<keyword evidence="17" id="KW-1185">Reference proteome</keyword>
<feature type="domain" description="Bulb-type lectin" evidence="14">
    <location>
        <begin position="35"/>
        <end position="157"/>
    </location>
</feature>
<evidence type="ECO:0000259" key="14">
    <source>
        <dbReference type="PROSITE" id="PS50927"/>
    </source>
</evidence>
<keyword evidence="7" id="KW-1015">Disulfide bond</keyword>
<gene>
    <name evidence="16" type="ORF">HAX54_007476</name>
</gene>
<keyword evidence="6 9" id="KW-0067">ATP-binding</keyword>
<comment type="catalytic activity">
    <reaction evidence="9">
        <text>L-seryl-[protein] + ATP = O-phospho-L-seryl-[protein] + ADP + H(+)</text>
        <dbReference type="Rhea" id="RHEA:17989"/>
        <dbReference type="Rhea" id="RHEA-COMP:9863"/>
        <dbReference type="Rhea" id="RHEA-COMP:11604"/>
        <dbReference type="ChEBI" id="CHEBI:15378"/>
        <dbReference type="ChEBI" id="CHEBI:29999"/>
        <dbReference type="ChEBI" id="CHEBI:30616"/>
        <dbReference type="ChEBI" id="CHEBI:83421"/>
        <dbReference type="ChEBI" id="CHEBI:456216"/>
        <dbReference type="EC" id="2.7.11.1"/>
    </reaction>
</comment>
<dbReference type="Pfam" id="PF07714">
    <property type="entry name" value="PK_Tyr_Ser-Thr"/>
    <property type="match status" value="1"/>
</dbReference>
<keyword evidence="12" id="KW-0472">Membrane</keyword>
<evidence type="ECO:0000256" key="6">
    <source>
        <dbReference type="ARBA" id="ARBA00022840"/>
    </source>
</evidence>
<evidence type="ECO:0000256" key="2">
    <source>
        <dbReference type="ARBA" id="ARBA00022679"/>
    </source>
</evidence>
<keyword evidence="5 9" id="KW-0418">Kinase</keyword>
<evidence type="ECO:0000256" key="4">
    <source>
        <dbReference type="ARBA" id="ARBA00022741"/>
    </source>
</evidence>
<keyword evidence="3" id="KW-0732">Signal</keyword>
<dbReference type="PIRSF" id="PIRSF000641">
    <property type="entry name" value="SRK"/>
    <property type="match status" value="1"/>
</dbReference>
<feature type="transmembrane region" description="Helical" evidence="12">
    <location>
        <begin position="448"/>
        <end position="469"/>
    </location>
</feature>
<accession>A0ABS8TBU0</accession>
<dbReference type="Pfam" id="PF01453">
    <property type="entry name" value="B_lectin"/>
    <property type="match status" value="1"/>
</dbReference>
<dbReference type="Gene3D" id="3.30.200.20">
    <property type="entry name" value="Phosphorylase Kinase, domain 1"/>
    <property type="match status" value="1"/>
</dbReference>
<evidence type="ECO:0000256" key="1">
    <source>
        <dbReference type="ARBA" id="ARBA00022527"/>
    </source>
</evidence>
<dbReference type="InterPro" id="IPR017441">
    <property type="entry name" value="Protein_kinase_ATP_BS"/>
</dbReference>
<dbReference type="Pfam" id="PF00954">
    <property type="entry name" value="S_locus_glycop"/>
    <property type="match status" value="1"/>
</dbReference>
<dbReference type="Gene3D" id="2.90.10.10">
    <property type="entry name" value="Bulb-type lectin domain"/>
    <property type="match status" value="1"/>
</dbReference>
<evidence type="ECO:0000259" key="13">
    <source>
        <dbReference type="PROSITE" id="PS50011"/>
    </source>
</evidence>
<evidence type="ECO:0000313" key="17">
    <source>
        <dbReference type="Proteomes" id="UP000823775"/>
    </source>
</evidence>
<dbReference type="PROSITE" id="PS50011">
    <property type="entry name" value="PROTEIN_KINASE_DOM"/>
    <property type="match status" value="1"/>
</dbReference>
<dbReference type="PROSITE" id="PS00107">
    <property type="entry name" value="PROTEIN_KINASE_ATP"/>
    <property type="match status" value="1"/>
</dbReference>
<reference evidence="16 17" key="1">
    <citation type="journal article" date="2021" name="BMC Genomics">
        <title>Datura genome reveals duplications of psychoactive alkaloid biosynthetic genes and high mutation rate following tissue culture.</title>
        <authorList>
            <person name="Rajewski A."/>
            <person name="Carter-House D."/>
            <person name="Stajich J."/>
            <person name="Litt A."/>
        </authorList>
    </citation>
    <scope>NUCLEOTIDE SEQUENCE [LARGE SCALE GENOMIC DNA]</scope>
    <source>
        <strain evidence="16">AR-01</strain>
    </source>
</reference>
<dbReference type="SUPFAM" id="SSF56112">
    <property type="entry name" value="Protein kinase-like (PK-like)"/>
    <property type="match status" value="1"/>
</dbReference>